<dbReference type="EMBL" id="CP041406">
    <property type="protein sequence ID" value="QOP44992.1"/>
    <property type="molecule type" value="Genomic_DNA"/>
</dbReference>
<dbReference type="Pfam" id="PF13682">
    <property type="entry name" value="CZB"/>
    <property type="match status" value="1"/>
</dbReference>
<evidence type="ECO:0000256" key="3">
    <source>
        <dbReference type="SAM" id="Coils"/>
    </source>
</evidence>
<gene>
    <name evidence="6" type="ORF">FM071_01220</name>
</gene>
<dbReference type="Pfam" id="PF00015">
    <property type="entry name" value="MCPsignal"/>
    <property type="match status" value="1"/>
</dbReference>
<keyword evidence="4" id="KW-1133">Transmembrane helix</keyword>
<dbReference type="InterPro" id="IPR004089">
    <property type="entry name" value="MCPsignal_dom"/>
</dbReference>
<keyword evidence="1 2" id="KW-0807">Transducer</keyword>
<keyword evidence="4" id="KW-0472">Membrane</keyword>
<organism evidence="6 7">
    <name type="scientific">Sulfurimonas paralvinellae</name>
    <dbReference type="NCBI Taxonomy" id="317658"/>
    <lineage>
        <taxon>Bacteria</taxon>
        <taxon>Pseudomonadati</taxon>
        <taxon>Campylobacterota</taxon>
        <taxon>Epsilonproteobacteria</taxon>
        <taxon>Campylobacterales</taxon>
        <taxon>Sulfurimonadaceae</taxon>
        <taxon>Sulfurimonas</taxon>
    </lineage>
</organism>
<dbReference type="AlphaFoldDB" id="A0A7M1B8C1"/>
<dbReference type="KEGG" id="spal:FM071_01220"/>
<dbReference type="GO" id="GO:0007165">
    <property type="term" value="P:signal transduction"/>
    <property type="evidence" value="ECO:0007669"/>
    <property type="project" value="UniProtKB-KW"/>
</dbReference>
<dbReference type="PROSITE" id="PS50111">
    <property type="entry name" value="CHEMOTAXIS_TRANSDUC_2"/>
    <property type="match status" value="1"/>
</dbReference>
<dbReference type="Proteomes" id="UP000593580">
    <property type="component" value="Chromosome"/>
</dbReference>
<evidence type="ECO:0000256" key="4">
    <source>
        <dbReference type="SAM" id="Phobius"/>
    </source>
</evidence>
<dbReference type="SUPFAM" id="SSF58104">
    <property type="entry name" value="Methyl-accepting chemotaxis protein (MCP) signaling domain"/>
    <property type="match status" value="1"/>
</dbReference>
<dbReference type="Gene3D" id="1.20.120.1530">
    <property type="match status" value="1"/>
</dbReference>
<dbReference type="Gene3D" id="6.10.250.3200">
    <property type="match status" value="1"/>
</dbReference>
<reference evidence="6 7" key="1">
    <citation type="submission" date="2019-07" db="EMBL/GenBank/DDBJ databases">
        <title>Sulfurimonas paralvinellae sp. nov., a novel mesophilic, hydrogen- and sulfur-oxidizing chemolithoautotroph within the Epsilonproteo- bacteria isolated from a deep-sea hydrothermal vent polychaete nest, reclassification of Thiomicrospira denitrificans as Sulfurimonas denitrificans comb. nov. and emended description of the genus Sulfurimonas.</title>
        <authorList>
            <person name="Wang S."/>
            <person name="Jiang L."/>
            <person name="Shao Z."/>
        </authorList>
    </citation>
    <scope>NUCLEOTIDE SEQUENCE [LARGE SCALE GENOMIC DNA]</scope>
    <source>
        <strain evidence="6 7">GO25</strain>
    </source>
</reference>
<dbReference type="Gene3D" id="1.20.120.30">
    <property type="entry name" value="Aspartate receptor, ligand-binding domain"/>
    <property type="match status" value="1"/>
</dbReference>
<name>A0A7M1B8C1_9BACT</name>
<dbReference type="InterPro" id="IPR025991">
    <property type="entry name" value="Chemoreceptor_zinc-bind_dom"/>
</dbReference>
<dbReference type="PANTHER" id="PTHR32089:SF112">
    <property type="entry name" value="LYSOZYME-LIKE PROTEIN-RELATED"/>
    <property type="match status" value="1"/>
</dbReference>
<accession>A0A7M1B8C1</accession>
<dbReference type="PANTHER" id="PTHR32089">
    <property type="entry name" value="METHYL-ACCEPTING CHEMOTAXIS PROTEIN MCPB"/>
    <property type="match status" value="1"/>
</dbReference>
<protein>
    <submittedName>
        <fullName evidence="6">Chemotaxis protein</fullName>
    </submittedName>
</protein>
<evidence type="ECO:0000256" key="2">
    <source>
        <dbReference type="PROSITE-ProRule" id="PRU00284"/>
    </source>
</evidence>
<evidence type="ECO:0000313" key="7">
    <source>
        <dbReference type="Proteomes" id="UP000593580"/>
    </source>
</evidence>
<sequence length="489" mass="53513">MTLLSSIYSTKQTLALYLLMLGIVIYLFIVGQAVAAGIILVVALGTIFMGSSTGGDACNKIFNDPLIQQVRDVLIKAGNGELSYRITNIPDTHVMQGVAWGVNNLLDQTEQLMRDINTSVAAANDGKSNRLIFEAGYRGDFRSALPDLNLAIQSISESYKSAQRSEMGRDFDINSQGGVSKGLSIIQEDISSNLGAVEKIANSTAATAKEAEDAQDVVNKITNNLEELTQLITNSNDAISSLNERTTEISDVVNLIKDIAEQTNLLALNAAIEAARAGEHGRGFAVVADEVRKLAERTQKATQEIAITTQTLQQEATEIQSNSEQVTEIAVSSQGDVNNFHETLSNFAVTADMSAKEGKYIHDSLHSSLIKVDHIIFKHKAYRAILEENEEAASQFTDHHGCRMGKWYDGIGREMFGKTTAFKTLDAPHAKVHAKVLETLKCTKMKNCISRDNRDFIVNNMKEAEEASFVLFDLFKEMVKEGNPEVNIA</sequence>
<evidence type="ECO:0000259" key="5">
    <source>
        <dbReference type="PROSITE" id="PS50111"/>
    </source>
</evidence>
<feature type="transmembrane region" description="Helical" evidence="4">
    <location>
        <begin position="16"/>
        <end position="49"/>
    </location>
</feature>
<dbReference type="GO" id="GO:0016020">
    <property type="term" value="C:membrane"/>
    <property type="evidence" value="ECO:0007669"/>
    <property type="project" value="InterPro"/>
</dbReference>
<evidence type="ECO:0000256" key="1">
    <source>
        <dbReference type="ARBA" id="ARBA00023224"/>
    </source>
</evidence>
<dbReference type="SMART" id="SM00283">
    <property type="entry name" value="MA"/>
    <property type="match status" value="1"/>
</dbReference>
<evidence type="ECO:0000313" key="6">
    <source>
        <dbReference type="EMBL" id="QOP44992.1"/>
    </source>
</evidence>
<keyword evidence="3" id="KW-0175">Coiled coil</keyword>
<proteinExistence type="predicted"/>
<keyword evidence="4" id="KW-0812">Transmembrane</keyword>
<feature type="coiled-coil region" evidence="3">
    <location>
        <begin position="211"/>
        <end position="245"/>
    </location>
</feature>
<feature type="domain" description="Methyl-accepting transducer" evidence="5">
    <location>
        <begin position="144"/>
        <end position="352"/>
    </location>
</feature>
<keyword evidence="7" id="KW-1185">Reference proteome</keyword>